<gene>
    <name evidence="2" type="ORF">PXEA_LOCUS32760</name>
</gene>
<name>A0A448XL96_9PLAT</name>
<sequence length="89" mass="10137">MPRNVRQQPNKWRQPPTVLPSAKRRTSFPLAGLAIAHLRSFTLISPQIHVQPEPTAARPRSLPIHSFNLPPGYDCLASELCYADRVLWR</sequence>
<feature type="region of interest" description="Disordered" evidence="1">
    <location>
        <begin position="1"/>
        <end position="23"/>
    </location>
</feature>
<evidence type="ECO:0000313" key="2">
    <source>
        <dbReference type="EMBL" id="VEL39320.1"/>
    </source>
</evidence>
<protein>
    <submittedName>
        <fullName evidence="2">Uncharacterized protein</fullName>
    </submittedName>
</protein>
<keyword evidence="3" id="KW-1185">Reference proteome</keyword>
<dbReference type="Proteomes" id="UP000784294">
    <property type="component" value="Unassembled WGS sequence"/>
</dbReference>
<accession>A0A448XL96</accession>
<feature type="compositionally biased region" description="Polar residues" evidence="1">
    <location>
        <begin position="1"/>
        <end position="11"/>
    </location>
</feature>
<evidence type="ECO:0000256" key="1">
    <source>
        <dbReference type="SAM" id="MobiDB-lite"/>
    </source>
</evidence>
<evidence type="ECO:0000313" key="3">
    <source>
        <dbReference type="Proteomes" id="UP000784294"/>
    </source>
</evidence>
<reference evidence="2" key="1">
    <citation type="submission" date="2018-11" db="EMBL/GenBank/DDBJ databases">
        <authorList>
            <consortium name="Pathogen Informatics"/>
        </authorList>
    </citation>
    <scope>NUCLEOTIDE SEQUENCE</scope>
</reference>
<dbReference type="EMBL" id="CAAALY010260831">
    <property type="protein sequence ID" value="VEL39320.1"/>
    <property type="molecule type" value="Genomic_DNA"/>
</dbReference>
<dbReference type="AlphaFoldDB" id="A0A448XL96"/>
<comment type="caution">
    <text evidence="2">The sequence shown here is derived from an EMBL/GenBank/DDBJ whole genome shotgun (WGS) entry which is preliminary data.</text>
</comment>
<proteinExistence type="predicted"/>
<organism evidence="2 3">
    <name type="scientific">Protopolystoma xenopodis</name>
    <dbReference type="NCBI Taxonomy" id="117903"/>
    <lineage>
        <taxon>Eukaryota</taxon>
        <taxon>Metazoa</taxon>
        <taxon>Spiralia</taxon>
        <taxon>Lophotrochozoa</taxon>
        <taxon>Platyhelminthes</taxon>
        <taxon>Monogenea</taxon>
        <taxon>Polyopisthocotylea</taxon>
        <taxon>Polystomatidea</taxon>
        <taxon>Polystomatidae</taxon>
        <taxon>Protopolystoma</taxon>
    </lineage>
</organism>